<accession>A0AAF0CMX6</accession>
<dbReference type="GO" id="GO:0030288">
    <property type="term" value="C:outer membrane-bounded periplasmic space"/>
    <property type="evidence" value="ECO:0007669"/>
    <property type="project" value="UniProtKB-ARBA"/>
</dbReference>
<reference evidence="6" key="1">
    <citation type="submission" date="2023-03" db="EMBL/GenBank/DDBJ databases">
        <title>Lomoglobus Profundus gen. nov., sp. nov., a novel member of the phylum Verrucomicrobia, isolated from deep-marine sediment of South China Sea.</title>
        <authorList>
            <person name="Ahmad T."/>
            <person name="Ishaq S.E."/>
            <person name="Wang F."/>
        </authorList>
    </citation>
    <scope>NUCLEOTIDE SEQUENCE</scope>
    <source>
        <strain evidence="6">LMO-M01</strain>
    </source>
</reference>
<evidence type="ECO:0000256" key="4">
    <source>
        <dbReference type="ARBA" id="ARBA00022729"/>
    </source>
</evidence>
<dbReference type="PANTHER" id="PTHR30290">
    <property type="entry name" value="PERIPLASMIC BINDING COMPONENT OF ABC TRANSPORTER"/>
    <property type="match status" value="1"/>
</dbReference>
<gene>
    <name evidence="6" type="ORF">PXH66_20635</name>
</gene>
<dbReference type="InterPro" id="IPR039424">
    <property type="entry name" value="SBP_5"/>
</dbReference>
<dbReference type="EMBL" id="CP119075">
    <property type="protein sequence ID" value="WED64758.1"/>
    <property type="molecule type" value="Genomic_DNA"/>
</dbReference>
<protein>
    <submittedName>
        <fullName evidence="6">Peptide ABC transporter substrate-binding protein</fullName>
    </submittedName>
</protein>
<evidence type="ECO:0000256" key="2">
    <source>
        <dbReference type="ARBA" id="ARBA00005695"/>
    </source>
</evidence>
<name>A0AAF0CMX6_9BACT</name>
<dbReference type="GO" id="GO:1904680">
    <property type="term" value="F:peptide transmembrane transporter activity"/>
    <property type="evidence" value="ECO:0007669"/>
    <property type="project" value="TreeGrafter"/>
</dbReference>
<sequence>MLPRGLALGLAGLLLLTVCGCGSRETVVERGNREGVLHSAVGAEPESLDPHVITAYTTMQLELAFFEGLTAVDEATSKPLPAAARSWEVSDDGLTWTFHLAPDLKWSDGTAITAPTFRDSFARALAPAMAAEYAYVLYNIKHAAAFNAGEITDFARVGVRAPDDATLVFELAQPTPGLASILTLAIAFPVPLHVIAQHGDLHSRSNRWTRPENIVGNGPFKVAEWSPNQRLTGVRNPNFRDAANVTLNGVAFYPYENATAQEAAFRAGQLHLTSEVPLTKIAPYRAEHPDQLRIDPFVLTGFMRFNTTRPPFDDVRVRRALTMAIDRTALTDHVFKAGETVATSLNPPGIGGYTARAAIGYDPDQARTLLAAAGYPGGKGFPVVEAMSRAREMNQSLLEAIQQMWRRELGIEMRVAMKEQRVWLDDETQLNYELSNARWIGDYVDPLTFLELFLTDSGNNSTGWGNATYDQLVSRASATADEAQRFELYQQAEAILIAESPIAPIYHGTQSYLIRPEVKGWPPSLLGFHRYHIVRLEP</sequence>
<dbReference type="PROSITE" id="PS51257">
    <property type="entry name" value="PROKAR_LIPOPROTEIN"/>
    <property type="match status" value="1"/>
</dbReference>
<dbReference type="InterPro" id="IPR000914">
    <property type="entry name" value="SBP_5_dom"/>
</dbReference>
<dbReference type="Proteomes" id="UP001218638">
    <property type="component" value="Chromosome"/>
</dbReference>
<evidence type="ECO:0000313" key="6">
    <source>
        <dbReference type="EMBL" id="WED64758.1"/>
    </source>
</evidence>
<dbReference type="PIRSF" id="PIRSF002741">
    <property type="entry name" value="MppA"/>
    <property type="match status" value="1"/>
</dbReference>
<evidence type="ECO:0000256" key="3">
    <source>
        <dbReference type="ARBA" id="ARBA00022448"/>
    </source>
</evidence>
<feature type="domain" description="Solute-binding protein family 5" evidence="5">
    <location>
        <begin position="79"/>
        <end position="460"/>
    </location>
</feature>
<dbReference type="Gene3D" id="3.40.190.10">
    <property type="entry name" value="Periplasmic binding protein-like II"/>
    <property type="match status" value="1"/>
</dbReference>
<evidence type="ECO:0000256" key="1">
    <source>
        <dbReference type="ARBA" id="ARBA00004196"/>
    </source>
</evidence>
<dbReference type="KEGG" id="slom:PXH66_20635"/>
<keyword evidence="3" id="KW-0813">Transport</keyword>
<dbReference type="SUPFAM" id="SSF53850">
    <property type="entry name" value="Periplasmic binding protein-like II"/>
    <property type="match status" value="1"/>
</dbReference>
<dbReference type="RefSeq" id="WP_330931980.1">
    <property type="nucleotide sequence ID" value="NZ_CP119075.1"/>
</dbReference>
<comment type="similarity">
    <text evidence="2">Belongs to the bacterial solute-binding protein 5 family.</text>
</comment>
<dbReference type="CDD" id="cd08504">
    <property type="entry name" value="PBP2_OppA"/>
    <property type="match status" value="1"/>
</dbReference>
<evidence type="ECO:0000259" key="5">
    <source>
        <dbReference type="Pfam" id="PF00496"/>
    </source>
</evidence>
<dbReference type="GO" id="GO:0015833">
    <property type="term" value="P:peptide transport"/>
    <property type="evidence" value="ECO:0007669"/>
    <property type="project" value="TreeGrafter"/>
</dbReference>
<dbReference type="InterPro" id="IPR030678">
    <property type="entry name" value="Peptide/Ni-bd"/>
</dbReference>
<dbReference type="GO" id="GO:0043190">
    <property type="term" value="C:ATP-binding cassette (ABC) transporter complex"/>
    <property type="evidence" value="ECO:0007669"/>
    <property type="project" value="InterPro"/>
</dbReference>
<dbReference type="AlphaFoldDB" id="A0AAF0CMX6"/>
<dbReference type="PANTHER" id="PTHR30290:SF10">
    <property type="entry name" value="PERIPLASMIC OLIGOPEPTIDE-BINDING PROTEIN-RELATED"/>
    <property type="match status" value="1"/>
</dbReference>
<organism evidence="6 7">
    <name type="scientific">Synoicihabitans lomoniglobus</name>
    <dbReference type="NCBI Taxonomy" id="2909285"/>
    <lineage>
        <taxon>Bacteria</taxon>
        <taxon>Pseudomonadati</taxon>
        <taxon>Verrucomicrobiota</taxon>
        <taxon>Opitutia</taxon>
        <taxon>Opitutales</taxon>
        <taxon>Opitutaceae</taxon>
        <taxon>Synoicihabitans</taxon>
    </lineage>
</organism>
<keyword evidence="7" id="KW-1185">Reference proteome</keyword>
<proteinExistence type="inferred from homology"/>
<comment type="subcellular location">
    <subcellularLocation>
        <location evidence="1">Cell envelope</location>
    </subcellularLocation>
</comment>
<dbReference type="Gene3D" id="3.10.105.10">
    <property type="entry name" value="Dipeptide-binding Protein, Domain 3"/>
    <property type="match status" value="1"/>
</dbReference>
<keyword evidence="4" id="KW-0732">Signal</keyword>
<dbReference type="Gene3D" id="3.90.76.10">
    <property type="entry name" value="Dipeptide-binding Protein, Domain 1"/>
    <property type="match status" value="1"/>
</dbReference>
<dbReference type="FunFam" id="3.90.76.10:FF:000001">
    <property type="entry name" value="Oligopeptide ABC transporter substrate-binding protein"/>
    <property type="match status" value="1"/>
</dbReference>
<evidence type="ECO:0000313" key="7">
    <source>
        <dbReference type="Proteomes" id="UP001218638"/>
    </source>
</evidence>
<dbReference type="Pfam" id="PF00496">
    <property type="entry name" value="SBP_bac_5"/>
    <property type="match status" value="1"/>
</dbReference>